<dbReference type="GeneID" id="116193652"/>
<dbReference type="PANTHER" id="PTHR45023:SF4">
    <property type="entry name" value="GLYCINE-RICH PROTEIN-RELATED"/>
    <property type="match status" value="1"/>
</dbReference>
<feature type="region of interest" description="Disordered" evidence="1">
    <location>
        <begin position="1"/>
        <end position="59"/>
    </location>
</feature>
<feature type="compositionally biased region" description="Polar residues" evidence="1">
    <location>
        <begin position="44"/>
        <end position="57"/>
    </location>
</feature>
<protein>
    <submittedName>
        <fullName evidence="3">Glutathione S-transferase T3-like</fullName>
    </submittedName>
</protein>
<reference evidence="3" key="2">
    <citation type="submission" date="2025-08" db="UniProtKB">
        <authorList>
            <consortium name="RefSeq"/>
        </authorList>
    </citation>
    <scope>IDENTIFICATION</scope>
    <source>
        <tissue evidence="3">Leaf</tissue>
    </source>
</reference>
<evidence type="ECO:0000313" key="3">
    <source>
        <dbReference type="RefSeq" id="XP_031378253.1"/>
    </source>
</evidence>
<proteinExistence type="predicted"/>
<evidence type="ECO:0000313" key="2">
    <source>
        <dbReference type="Proteomes" id="UP000515151"/>
    </source>
</evidence>
<dbReference type="PANTHER" id="PTHR45023">
    <property type="match status" value="1"/>
</dbReference>
<keyword evidence="2" id="KW-1185">Reference proteome</keyword>
<feature type="compositionally biased region" description="Low complexity" evidence="1">
    <location>
        <begin position="1"/>
        <end position="26"/>
    </location>
</feature>
<dbReference type="OrthoDB" id="2507178at2759"/>
<dbReference type="AlphaFoldDB" id="A0A6P8CAX6"/>
<organism evidence="2 3">
    <name type="scientific">Punica granatum</name>
    <name type="common">Pomegranate</name>
    <dbReference type="NCBI Taxonomy" id="22663"/>
    <lineage>
        <taxon>Eukaryota</taxon>
        <taxon>Viridiplantae</taxon>
        <taxon>Streptophyta</taxon>
        <taxon>Embryophyta</taxon>
        <taxon>Tracheophyta</taxon>
        <taxon>Spermatophyta</taxon>
        <taxon>Magnoliopsida</taxon>
        <taxon>eudicotyledons</taxon>
        <taxon>Gunneridae</taxon>
        <taxon>Pentapetalae</taxon>
        <taxon>rosids</taxon>
        <taxon>malvids</taxon>
        <taxon>Myrtales</taxon>
        <taxon>Lythraceae</taxon>
        <taxon>Punica</taxon>
    </lineage>
</organism>
<evidence type="ECO:0000256" key="1">
    <source>
        <dbReference type="SAM" id="MobiDB-lite"/>
    </source>
</evidence>
<accession>A0A6P8CAX6</accession>
<gene>
    <name evidence="3" type="primary">LOC116193652</name>
</gene>
<reference evidence="2" key="1">
    <citation type="journal article" date="2020" name="Plant Biotechnol. J.">
        <title>The pomegranate (Punica granatum L.) draft genome dissects genetic divergence between soft- and hard-seeded cultivars.</title>
        <authorList>
            <person name="Luo X."/>
            <person name="Li H."/>
            <person name="Wu Z."/>
            <person name="Yao W."/>
            <person name="Zhao P."/>
            <person name="Cao D."/>
            <person name="Yu H."/>
            <person name="Li K."/>
            <person name="Poudel K."/>
            <person name="Zhao D."/>
            <person name="Zhang F."/>
            <person name="Xia X."/>
            <person name="Chen L."/>
            <person name="Wang Q."/>
            <person name="Jing D."/>
            <person name="Cao S."/>
        </authorList>
    </citation>
    <scope>NUCLEOTIDE SEQUENCE [LARGE SCALE GENOMIC DNA]</scope>
    <source>
        <strain evidence="2">cv. Tunisia</strain>
    </source>
</reference>
<name>A0A6P8CAX6_PUNGR</name>
<dbReference type="RefSeq" id="XP_031378253.1">
    <property type="nucleotide sequence ID" value="XM_031522393.1"/>
</dbReference>
<sequence>MGGTSSRSESANVESSQSPHTNSPSSFTQPPSGGPGDIDPNVEEVTSQNRSSNTGQRWQWEDDEPLISAWLNVEQDPVVGDNQAGTTSWERIHQYCLEVDHKRFSTKKSNALKQRFHKIRTTVSSFYGFYAQADRHRASGANDDNVLAMAHNLYYKTYNVKFNMLLYWNILRHEPKFLTLIDSPT</sequence>
<dbReference type="Proteomes" id="UP000515151">
    <property type="component" value="Chromosome 2"/>
</dbReference>